<organism evidence="1 2">
    <name type="scientific">Athelia psychrophila</name>
    <dbReference type="NCBI Taxonomy" id="1759441"/>
    <lineage>
        <taxon>Eukaryota</taxon>
        <taxon>Fungi</taxon>
        <taxon>Dikarya</taxon>
        <taxon>Basidiomycota</taxon>
        <taxon>Agaricomycotina</taxon>
        <taxon>Agaricomycetes</taxon>
        <taxon>Agaricomycetidae</taxon>
        <taxon>Atheliales</taxon>
        <taxon>Atheliaceae</taxon>
        <taxon>Athelia</taxon>
    </lineage>
</organism>
<sequence length="145" mass="16262">MLREKHHPVSPLLDPAGWEHAEEQHTKNVVLLMAMTPLASSPDQQACLSKIVHQLPKLYPRLFVYQLARSAFHNTRVPIFLDEYGDSAVCLAMEEKIRDDLLSCQDLPLDWKHQPEIVATIDAIVRIDNVGAAVQRMLTTAGTLG</sequence>
<dbReference type="AlphaFoldDB" id="A0A166SUF7"/>
<dbReference type="Proteomes" id="UP000076532">
    <property type="component" value="Unassembled WGS sequence"/>
</dbReference>
<name>A0A166SUF7_9AGAM</name>
<dbReference type="EMBL" id="KV417496">
    <property type="protein sequence ID" value="KZP29854.1"/>
    <property type="molecule type" value="Genomic_DNA"/>
</dbReference>
<proteinExistence type="predicted"/>
<keyword evidence="2" id="KW-1185">Reference proteome</keyword>
<accession>A0A166SUF7</accession>
<reference evidence="1 2" key="1">
    <citation type="journal article" date="2016" name="Mol. Biol. Evol.">
        <title>Comparative Genomics of Early-Diverging Mushroom-Forming Fungi Provides Insights into the Origins of Lignocellulose Decay Capabilities.</title>
        <authorList>
            <person name="Nagy L.G."/>
            <person name="Riley R."/>
            <person name="Tritt A."/>
            <person name="Adam C."/>
            <person name="Daum C."/>
            <person name="Floudas D."/>
            <person name="Sun H."/>
            <person name="Yadav J.S."/>
            <person name="Pangilinan J."/>
            <person name="Larsson K.H."/>
            <person name="Matsuura K."/>
            <person name="Barry K."/>
            <person name="Labutti K."/>
            <person name="Kuo R."/>
            <person name="Ohm R.A."/>
            <person name="Bhattacharya S.S."/>
            <person name="Shirouzu T."/>
            <person name="Yoshinaga Y."/>
            <person name="Martin F.M."/>
            <person name="Grigoriev I.V."/>
            <person name="Hibbett D.S."/>
        </authorList>
    </citation>
    <scope>NUCLEOTIDE SEQUENCE [LARGE SCALE GENOMIC DNA]</scope>
    <source>
        <strain evidence="1 2">CBS 109695</strain>
    </source>
</reference>
<gene>
    <name evidence="1" type="ORF">FIBSPDRAFT_850999</name>
</gene>
<evidence type="ECO:0000313" key="2">
    <source>
        <dbReference type="Proteomes" id="UP000076532"/>
    </source>
</evidence>
<protein>
    <submittedName>
        <fullName evidence="1">Uncharacterized protein</fullName>
    </submittedName>
</protein>
<evidence type="ECO:0000313" key="1">
    <source>
        <dbReference type="EMBL" id="KZP29854.1"/>
    </source>
</evidence>